<keyword evidence="9" id="KW-1185">Reference proteome</keyword>
<gene>
    <name evidence="8" type="primary">thiD</name>
    <name evidence="8" type="ORF">CIGN_1096</name>
</gene>
<dbReference type="SUPFAM" id="SSF53613">
    <property type="entry name" value="Ribokinase-like"/>
    <property type="match status" value="1"/>
</dbReference>
<dbReference type="EC" id="2.7.1.49" evidence="2"/>
<dbReference type="Pfam" id="PF08543">
    <property type="entry name" value="Phos_pyr_kin"/>
    <property type="match status" value="1"/>
</dbReference>
<accession>A0A381DAS2</accession>
<sequence length="260" mass="27421">MKKVLSIAGSDPSGGAGIQADIKTITAHKHYAMAVIVSLTAQNTTAVSGVLNCSPEFVEAQIDSVLSDITPDAIKLGMLSNADIMRSVAKMLKKYNCTNIILDPVMVATTGGRLMDESALEVYTKELFNLASVVTPNLPEASALSGMEINNMDDMKAAAIKISNYGCKSVLIKGGHLREDAAVDLLYENGEFSQFCVPKVDTNNTHGTGCTLSSAIACNIASGLSINQSVKNAKEYVTNALKSGLVIGHGNGPINHCWNL</sequence>
<dbReference type="EMBL" id="CP018788">
    <property type="protein sequence ID" value="ARQ99372.1"/>
    <property type="molecule type" value="Genomic_DNA"/>
</dbReference>
<dbReference type="GO" id="GO:0009228">
    <property type="term" value="P:thiamine biosynthetic process"/>
    <property type="evidence" value="ECO:0007669"/>
    <property type="project" value="InterPro"/>
</dbReference>
<name>A0A1X9ST32_9BACT</name>
<dbReference type="Proteomes" id="UP000194309">
    <property type="component" value="Chromosome"/>
</dbReference>
<dbReference type="FunFam" id="3.40.1190.20:FF:000003">
    <property type="entry name" value="Phosphomethylpyrimidine kinase ThiD"/>
    <property type="match status" value="1"/>
</dbReference>
<comment type="pathway">
    <text evidence="1">Cofactor biosynthesis; thiamine diphosphate biosynthesis.</text>
</comment>
<dbReference type="InterPro" id="IPR029056">
    <property type="entry name" value="Ribokinase-like"/>
</dbReference>
<accession>A0A1X9ST32</accession>
<keyword evidence="6" id="KW-0067">ATP-binding</keyword>
<dbReference type="Gene3D" id="3.40.1190.20">
    <property type="match status" value="1"/>
</dbReference>
<evidence type="ECO:0000256" key="3">
    <source>
        <dbReference type="ARBA" id="ARBA00022679"/>
    </source>
</evidence>
<dbReference type="STRING" id="1660064.CIGN_1096"/>
<evidence type="ECO:0000256" key="5">
    <source>
        <dbReference type="ARBA" id="ARBA00022777"/>
    </source>
</evidence>
<evidence type="ECO:0000313" key="9">
    <source>
        <dbReference type="Proteomes" id="UP000194309"/>
    </source>
</evidence>
<dbReference type="GO" id="GO:0008902">
    <property type="term" value="F:hydroxymethylpyrimidine kinase activity"/>
    <property type="evidence" value="ECO:0007669"/>
    <property type="project" value="UniProtKB-EC"/>
</dbReference>
<organism evidence="8 9">
    <name type="scientific">Campylobacter devanensis</name>
    <dbReference type="NCBI Taxonomy" id="3161138"/>
    <lineage>
        <taxon>Bacteria</taxon>
        <taxon>Pseudomonadati</taxon>
        <taxon>Campylobacterota</taxon>
        <taxon>Epsilonproteobacteria</taxon>
        <taxon>Campylobacterales</taxon>
        <taxon>Campylobacteraceae</taxon>
        <taxon>Campylobacter</taxon>
    </lineage>
</organism>
<reference evidence="8 9" key="1">
    <citation type="journal article" date="2017" name="Genome Biol. Evol.">
        <title>Comparative Genomic Analysis Identifies a Campylobacter Clade Deficient in Selenium Metabolism.</title>
        <authorList>
            <person name="Miller W.G."/>
            <person name="Yee E."/>
            <person name="Lopes B.S."/>
            <person name="Chapman M.H."/>
            <person name="Huynh S."/>
            <person name="Bono J.L."/>
            <person name="Parker C.T."/>
            <person name="Strachan N.J.C."/>
            <person name="Forbes K.J."/>
        </authorList>
    </citation>
    <scope>NUCLEOTIDE SEQUENCE [LARGE SCALE GENOMIC DNA]</scope>
    <source>
        <strain evidence="8 9">NCTC 13003</strain>
    </source>
</reference>
<keyword evidence="5 8" id="KW-0418">Kinase</keyword>
<dbReference type="PANTHER" id="PTHR20858:SF17">
    <property type="entry name" value="HYDROXYMETHYLPYRIMIDINE_PHOSPHOMETHYLPYRIMIDINE KINASE THI20-RELATED"/>
    <property type="match status" value="1"/>
</dbReference>
<evidence type="ECO:0000256" key="1">
    <source>
        <dbReference type="ARBA" id="ARBA00004948"/>
    </source>
</evidence>
<evidence type="ECO:0000256" key="4">
    <source>
        <dbReference type="ARBA" id="ARBA00022741"/>
    </source>
</evidence>
<evidence type="ECO:0000256" key="2">
    <source>
        <dbReference type="ARBA" id="ARBA00012135"/>
    </source>
</evidence>
<keyword evidence="4" id="KW-0547">Nucleotide-binding</keyword>
<dbReference type="OrthoDB" id="9810880at2"/>
<dbReference type="InterPro" id="IPR013749">
    <property type="entry name" value="PM/HMP-P_kinase-1"/>
</dbReference>
<dbReference type="GO" id="GO:0008972">
    <property type="term" value="F:phosphomethylpyrimidine kinase activity"/>
    <property type="evidence" value="ECO:0007669"/>
    <property type="project" value="InterPro"/>
</dbReference>
<evidence type="ECO:0000256" key="6">
    <source>
        <dbReference type="ARBA" id="ARBA00022840"/>
    </source>
</evidence>
<dbReference type="GO" id="GO:0005524">
    <property type="term" value="F:ATP binding"/>
    <property type="evidence" value="ECO:0007669"/>
    <property type="project" value="UniProtKB-KW"/>
</dbReference>
<dbReference type="CDD" id="cd01169">
    <property type="entry name" value="HMPP_kinase"/>
    <property type="match status" value="1"/>
</dbReference>
<protein>
    <recommendedName>
        <fullName evidence="2">hydroxymethylpyrimidine kinase</fullName>
        <ecNumber evidence="2">2.7.1.49</ecNumber>
    </recommendedName>
</protein>
<evidence type="ECO:0000313" key="8">
    <source>
        <dbReference type="EMBL" id="ARQ99372.1"/>
    </source>
</evidence>
<feature type="domain" description="Pyridoxamine kinase/Phosphomethylpyrimidine kinase" evidence="7">
    <location>
        <begin position="11"/>
        <end position="255"/>
    </location>
</feature>
<dbReference type="GO" id="GO:0009229">
    <property type="term" value="P:thiamine diphosphate biosynthetic process"/>
    <property type="evidence" value="ECO:0007669"/>
    <property type="project" value="UniProtKB-UniPathway"/>
</dbReference>
<proteinExistence type="predicted"/>
<dbReference type="GO" id="GO:0005829">
    <property type="term" value="C:cytosol"/>
    <property type="evidence" value="ECO:0007669"/>
    <property type="project" value="TreeGrafter"/>
</dbReference>
<evidence type="ECO:0000259" key="7">
    <source>
        <dbReference type="Pfam" id="PF08543"/>
    </source>
</evidence>
<dbReference type="UniPathway" id="UPA00060">
    <property type="reaction ID" value="UER00138"/>
</dbReference>
<dbReference type="KEGG" id="cdev:CIGN_1096"/>
<dbReference type="AlphaFoldDB" id="A0A1X9ST32"/>
<dbReference type="NCBIfam" id="TIGR00097">
    <property type="entry name" value="HMP-P_kinase"/>
    <property type="match status" value="1"/>
</dbReference>
<dbReference type="InterPro" id="IPR004399">
    <property type="entry name" value="HMP/HMP-P_kinase_dom"/>
</dbReference>
<dbReference type="PANTHER" id="PTHR20858">
    <property type="entry name" value="PHOSPHOMETHYLPYRIMIDINE KINASE"/>
    <property type="match status" value="1"/>
</dbReference>
<keyword evidence="3 8" id="KW-0808">Transferase</keyword>